<dbReference type="GO" id="GO:0046872">
    <property type="term" value="F:metal ion binding"/>
    <property type="evidence" value="ECO:0007669"/>
    <property type="project" value="UniProtKB-KW"/>
</dbReference>
<evidence type="ECO:0000256" key="2">
    <source>
        <dbReference type="ARBA" id="ARBA00022723"/>
    </source>
</evidence>
<organism evidence="5 6">
    <name type="scientific">Venturia nashicola</name>
    <dbReference type="NCBI Taxonomy" id="86259"/>
    <lineage>
        <taxon>Eukaryota</taxon>
        <taxon>Fungi</taxon>
        <taxon>Dikarya</taxon>
        <taxon>Ascomycota</taxon>
        <taxon>Pezizomycotina</taxon>
        <taxon>Dothideomycetes</taxon>
        <taxon>Pleosporomycetidae</taxon>
        <taxon>Venturiales</taxon>
        <taxon>Venturiaceae</taxon>
        <taxon>Venturia</taxon>
    </lineage>
</organism>
<feature type="domain" description="CENP-V/GFA" evidence="4">
    <location>
        <begin position="50"/>
        <end position="125"/>
    </location>
</feature>
<evidence type="ECO:0000313" key="5">
    <source>
        <dbReference type="EMBL" id="TID21591.1"/>
    </source>
</evidence>
<dbReference type="Gene3D" id="3.90.1590.10">
    <property type="entry name" value="glutathione-dependent formaldehyde- activating enzyme (gfa)"/>
    <property type="match status" value="1"/>
</dbReference>
<dbReference type="Pfam" id="PF04828">
    <property type="entry name" value="GFA"/>
    <property type="match status" value="1"/>
</dbReference>
<keyword evidence="2" id="KW-0479">Metal-binding</keyword>
<evidence type="ECO:0000256" key="3">
    <source>
        <dbReference type="ARBA" id="ARBA00022833"/>
    </source>
</evidence>
<comment type="similarity">
    <text evidence="1">Belongs to the Gfa family.</text>
</comment>
<keyword evidence="6" id="KW-1185">Reference proteome</keyword>
<evidence type="ECO:0000256" key="1">
    <source>
        <dbReference type="ARBA" id="ARBA00005495"/>
    </source>
</evidence>
<evidence type="ECO:0000313" key="6">
    <source>
        <dbReference type="Proteomes" id="UP000298493"/>
    </source>
</evidence>
<name>A0A4Z1P9I7_9PEZI</name>
<reference evidence="5 6" key="1">
    <citation type="submission" date="2019-04" db="EMBL/GenBank/DDBJ databases">
        <title>High contiguity whole genome sequence and gene annotation resource for two Venturia nashicola isolates.</title>
        <authorList>
            <person name="Prokchorchik M."/>
            <person name="Won K."/>
            <person name="Lee Y."/>
            <person name="Choi E.D."/>
            <person name="Segonzac C."/>
            <person name="Sohn K.H."/>
        </authorList>
    </citation>
    <scope>NUCLEOTIDE SEQUENCE [LARGE SCALE GENOMIC DNA]</scope>
    <source>
        <strain evidence="5 6">PRI2</strain>
    </source>
</reference>
<comment type="caution">
    <text evidence="5">The sequence shown here is derived from an EMBL/GenBank/DDBJ whole genome shotgun (WGS) entry which is preliminary data.</text>
</comment>
<dbReference type="AlphaFoldDB" id="A0A4Z1P9I7"/>
<dbReference type="EMBL" id="SNSC02000009">
    <property type="protein sequence ID" value="TID21591.1"/>
    <property type="molecule type" value="Genomic_DNA"/>
</dbReference>
<dbReference type="GO" id="GO:0016846">
    <property type="term" value="F:carbon-sulfur lyase activity"/>
    <property type="evidence" value="ECO:0007669"/>
    <property type="project" value="InterPro"/>
</dbReference>
<dbReference type="SUPFAM" id="SSF51316">
    <property type="entry name" value="Mss4-like"/>
    <property type="match status" value="1"/>
</dbReference>
<evidence type="ECO:0000259" key="4">
    <source>
        <dbReference type="Pfam" id="PF04828"/>
    </source>
</evidence>
<gene>
    <name evidence="5" type="ORF">E6O75_ATG04986</name>
</gene>
<dbReference type="InterPro" id="IPR011057">
    <property type="entry name" value="Mss4-like_sf"/>
</dbReference>
<dbReference type="Proteomes" id="UP000298493">
    <property type="component" value="Unassembled WGS sequence"/>
</dbReference>
<proteinExistence type="inferred from homology"/>
<keyword evidence="3" id="KW-0862">Zinc</keyword>
<dbReference type="InterPro" id="IPR006913">
    <property type="entry name" value="CENP-V/GFA"/>
</dbReference>
<protein>
    <recommendedName>
        <fullName evidence="4">CENP-V/GFA domain-containing protein</fullName>
    </recommendedName>
</protein>
<accession>A0A4Z1P9I7</accession>
<sequence length="144" mass="16241">MTNKYQIASIAENGLEQCMSPPLTPDPFADTDPPWIKSELALTLINHRHSAHLFVKTADMKTSSPQPKTWVTVAESGQEMERAWCDECGSGIWLKRSSDPSMTYLKAGLFEHEDIPNPTMENWLKNMKPWETPAKGTTYQSQVS</sequence>